<evidence type="ECO:0000313" key="3">
    <source>
        <dbReference type="Proteomes" id="UP000037179"/>
    </source>
</evidence>
<gene>
    <name evidence="1" type="ORF">NS506_02805</name>
    <name evidence="2" type="ORF">NSK11_contig00134-0016</name>
</gene>
<dbReference type="KEGG" id="nsr:NS506_02805"/>
<reference evidence="1 4" key="3">
    <citation type="submission" date="2016-10" db="EMBL/GenBank/DDBJ databases">
        <title>Genome sequence of Nocardia seriolae strain EM150506, isolated from Anguila japonica.</title>
        <authorList>
            <person name="Han H.-J."/>
        </authorList>
    </citation>
    <scope>NUCLEOTIDE SEQUENCE [LARGE SCALE GENOMIC DNA]</scope>
    <source>
        <strain evidence="1 4">EM150506</strain>
    </source>
</reference>
<dbReference type="AlphaFoldDB" id="A0ABC9Z2A2"/>
<protein>
    <recommendedName>
        <fullName evidence="5">CHAT domain-containing protein</fullName>
    </recommendedName>
</protein>
<reference evidence="3" key="1">
    <citation type="submission" date="2015-07" db="EMBL/GenBank/DDBJ databases">
        <title>Nocardia seriolae U-1 whole genome shotgun sequence.</title>
        <authorList>
            <person name="Imajoh M."/>
            <person name="Fukumoto Y."/>
            <person name="Sukeda M."/>
            <person name="Yamane J."/>
            <person name="Yamasaki K."/>
            <person name="Shimizu M."/>
            <person name="Ohnishi K."/>
            <person name="Oshima S."/>
        </authorList>
    </citation>
    <scope>NUCLEOTIDE SEQUENCE [LARGE SCALE GENOMIC DNA]</scope>
    <source>
        <strain evidence="3">U-1</strain>
    </source>
</reference>
<keyword evidence="3" id="KW-1185">Reference proteome</keyword>
<accession>A0ABC9Z2A2</accession>
<evidence type="ECO:0008006" key="5">
    <source>
        <dbReference type="Google" id="ProtNLM"/>
    </source>
</evidence>
<proteinExistence type="predicted"/>
<reference evidence="2 3" key="2">
    <citation type="journal article" date="2016" name="Genome Announc.">
        <title>Draft Genome Sequence of Erythromycin- and Oxytetracycline-Sensitive Nocardia seriolae Strain U-1 (NBRC 110359).</title>
        <authorList>
            <person name="Imajoh M."/>
            <person name="Sukeda M."/>
            <person name="Shimizu M."/>
            <person name="Yamane J."/>
            <person name="Ohnishi K."/>
            <person name="Oshima S."/>
        </authorList>
    </citation>
    <scope>NUCLEOTIDE SEQUENCE [LARGE SCALE GENOMIC DNA]</scope>
    <source>
        <strain evidence="2 3">U-1</strain>
    </source>
</reference>
<dbReference type="Proteomes" id="UP000037179">
    <property type="component" value="Unassembled WGS sequence"/>
</dbReference>
<dbReference type="EMBL" id="CP017839">
    <property type="protein sequence ID" value="APA96865.1"/>
    <property type="molecule type" value="Genomic_DNA"/>
</dbReference>
<evidence type="ECO:0000313" key="1">
    <source>
        <dbReference type="EMBL" id="APA96865.1"/>
    </source>
</evidence>
<dbReference type="EMBL" id="BBYQ01000134">
    <property type="protein sequence ID" value="GAP31947.1"/>
    <property type="molecule type" value="Genomic_DNA"/>
</dbReference>
<name>A0ABC9Z2A2_9NOCA</name>
<organism evidence="2 3">
    <name type="scientific">Nocardia seriolae</name>
    <dbReference type="NCBI Taxonomy" id="37332"/>
    <lineage>
        <taxon>Bacteria</taxon>
        <taxon>Bacillati</taxon>
        <taxon>Actinomycetota</taxon>
        <taxon>Actinomycetes</taxon>
        <taxon>Mycobacteriales</taxon>
        <taxon>Nocardiaceae</taxon>
        <taxon>Nocardia</taxon>
    </lineage>
</organism>
<evidence type="ECO:0000313" key="2">
    <source>
        <dbReference type="EMBL" id="GAP31947.1"/>
    </source>
</evidence>
<evidence type="ECO:0000313" key="4">
    <source>
        <dbReference type="Proteomes" id="UP000180166"/>
    </source>
</evidence>
<dbReference type="Proteomes" id="UP000180166">
    <property type="component" value="Chromosome"/>
</dbReference>
<sequence>MVEVTETQPTVYVRMADAGDLYLTWRWAGDSAPGGVGVVPEEQVESAMARFAAALPTPGVAGGLESSLTTGELASYASENALAQYLSATFLPYNLAVALHEFYVAGIRPRIRIQPSPRTAQLPWELIAPDSDVRLVEIADVSVLAPPGIVHAPARVARSWAATRHQPVVAILDPRVPGFRADSALGSVLGRMDSAAPLAELVAAHAAAHYLSPPVDDPLDAFRRTDLDRSWLSRALHAGAARFLYVGHVTAAAPESGRSESATLHLSCTAAAPGCAPAYRDHRPLSARDLLLGTHALPPGTDDPAVWPDGNGNGGRLIARTGPEIWPIPGRVALIACESGGDLRFAEPLGLVAAMLTGGAELVTAGRWPLPTDLAFHRLAGTPLTAHPFQEAVCAIDAAHESEDPVAVLNRWQRDHLAAWRDTGAIEHSPLIWAAFATVDTR</sequence>